<evidence type="ECO:0000313" key="1">
    <source>
        <dbReference type="EMBL" id="MDR6220054.1"/>
    </source>
</evidence>
<comment type="caution">
    <text evidence="1">The sequence shown here is derived from an EMBL/GenBank/DDBJ whole genome shotgun (WGS) entry which is preliminary data.</text>
</comment>
<accession>A0AAE4BPC3</accession>
<dbReference type="AlphaFoldDB" id="A0AAE4BPC3"/>
<dbReference type="Proteomes" id="UP001185331">
    <property type="component" value="Unassembled WGS sequence"/>
</dbReference>
<proteinExistence type="predicted"/>
<gene>
    <name evidence="1" type="ORF">J2Y00_003665</name>
</gene>
<protein>
    <submittedName>
        <fullName evidence="1">Uncharacterized protein</fullName>
    </submittedName>
</protein>
<dbReference type="EMBL" id="JAVDQK010000010">
    <property type="protein sequence ID" value="MDR6220054.1"/>
    <property type="molecule type" value="Genomic_DNA"/>
</dbReference>
<dbReference type="RefSeq" id="WP_309869707.1">
    <property type="nucleotide sequence ID" value="NZ_JAVDQK010000010.1"/>
</dbReference>
<name>A0AAE4BPC3_9DEIO</name>
<reference evidence="1" key="1">
    <citation type="submission" date="2023-07" db="EMBL/GenBank/DDBJ databases">
        <title>Sorghum-associated microbial communities from plants grown in Nebraska, USA.</title>
        <authorList>
            <person name="Schachtman D."/>
        </authorList>
    </citation>
    <scope>NUCLEOTIDE SEQUENCE</scope>
    <source>
        <strain evidence="1">BE330</strain>
    </source>
</reference>
<evidence type="ECO:0000313" key="2">
    <source>
        <dbReference type="Proteomes" id="UP001185331"/>
    </source>
</evidence>
<sequence length="64" mass="7246">MRNRLSKLMQDLLATREGTAAVHRAATNEEGFVRTVVNGKRVVVATRDGLRNMQRTRPRPTVSR</sequence>
<organism evidence="1 2">
    <name type="scientific">Deinococcus soli</name>
    <name type="common">ex Cha et al. 2016</name>
    <dbReference type="NCBI Taxonomy" id="1309411"/>
    <lineage>
        <taxon>Bacteria</taxon>
        <taxon>Thermotogati</taxon>
        <taxon>Deinococcota</taxon>
        <taxon>Deinococci</taxon>
        <taxon>Deinococcales</taxon>
        <taxon>Deinococcaceae</taxon>
        <taxon>Deinococcus</taxon>
    </lineage>
</organism>